<evidence type="ECO:0000313" key="5">
    <source>
        <dbReference type="Proteomes" id="UP000824204"/>
    </source>
</evidence>
<dbReference type="PANTHER" id="PTHR32060:SF22">
    <property type="entry name" value="CARBOXYL-TERMINAL-PROCESSING PEPTIDASE 3, CHLOROPLASTIC"/>
    <property type="match status" value="1"/>
</dbReference>
<accession>A0A9D1V990</accession>
<evidence type="ECO:0000313" key="4">
    <source>
        <dbReference type="EMBL" id="HIX08389.1"/>
    </source>
</evidence>
<dbReference type="EMBL" id="DXFX01000103">
    <property type="protein sequence ID" value="HIX08389.1"/>
    <property type="molecule type" value="Genomic_DNA"/>
</dbReference>
<sequence length="470" mass="51087">MSEHQNDPFFGEEPSSSPQAQLTQAKKKRTVRFVLACILSLAALVAAFFTGVGASSLFYDDGLKSLLWFKDQIDKTYYQDISDEEFWNAAIQGVEDNALDIYSQYYTAEEFDRTVSENQGIMGGFGMAFFSGSNKIARVSIGSPVFYASKTADFPIETGLYLTGIGKSEGELVSTFTYESMAKELSSYGAGETVFLRFTTTPVASEAELSAAQSTVVSVTSAEYTESYVLYAADSKAWTYLEKEKVWQDVSEYVSLDEQVTGDLAVLRLVEFNGNAAQEFVYALQQFEKDAKQTLLLDLRNDGGGNLSILCNIAQYLMKDAPASNPVVLYAKYKSGMQINYGAGANLYSEYLSGKKVYIAANGNTASASEALMGAMIDYGTVSYSDIFLTDTQGKGFARTYGKGIMQTSYSNPSTGEAVKLTSAQIFWPNGNSIHGKGVTTDDGAVAVSAVSYGEYPDAELTEILNRITA</sequence>
<dbReference type="Gene3D" id="3.90.226.10">
    <property type="entry name" value="2-enoyl-CoA Hydratase, Chain A, domain 1"/>
    <property type="match status" value="1"/>
</dbReference>
<feature type="transmembrane region" description="Helical" evidence="2">
    <location>
        <begin position="33"/>
        <end position="59"/>
    </location>
</feature>
<dbReference type="SMART" id="SM00245">
    <property type="entry name" value="TSPc"/>
    <property type="match status" value="1"/>
</dbReference>
<dbReference type="Proteomes" id="UP000824204">
    <property type="component" value="Unassembled WGS sequence"/>
</dbReference>
<comment type="caution">
    <text evidence="4">The sequence shown here is derived from an EMBL/GenBank/DDBJ whole genome shotgun (WGS) entry which is preliminary data.</text>
</comment>
<proteinExistence type="predicted"/>
<dbReference type="GO" id="GO:0006508">
    <property type="term" value="P:proteolysis"/>
    <property type="evidence" value="ECO:0007669"/>
    <property type="project" value="InterPro"/>
</dbReference>
<feature type="region of interest" description="Disordered" evidence="1">
    <location>
        <begin position="1"/>
        <end position="21"/>
    </location>
</feature>
<dbReference type="SUPFAM" id="SSF52096">
    <property type="entry name" value="ClpP/crotonase"/>
    <property type="match status" value="1"/>
</dbReference>
<organism evidence="4 5">
    <name type="scientific">Candidatus Borkfalkia faecipullorum</name>
    <dbReference type="NCBI Taxonomy" id="2838510"/>
    <lineage>
        <taxon>Bacteria</taxon>
        <taxon>Bacillati</taxon>
        <taxon>Bacillota</taxon>
        <taxon>Clostridia</taxon>
        <taxon>Christensenellales</taxon>
        <taxon>Christensenellaceae</taxon>
        <taxon>Candidatus Borkfalkia</taxon>
    </lineage>
</organism>
<keyword evidence="2" id="KW-0812">Transmembrane</keyword>
<gene>
    <name evidence="4" type="ORF">H9741_07965</name>
</gene>
<dbReference type="InterPro" id="IPR005151">
    <property type="entry name" value="Tail-specific_protease"/>
</dbReference>
<evidence type="ECO:0000256" key="1">
    <source>
        <dbReference type="SAM" id="MobiDB-lite"/>
    </source>
</evidence>
<evidence type="ECO:0000259" key="3">
    <source>
        <dbReference type="SMART" id="SM00245"/>
    </source>
</evidence>
<keyword evidence="2" id="KW-1133">Transmembrane helix</keyword>
<dbReference type="GO" id="GO:0004175">
    <property type="term" value="F:endopeptidase activity"/>
    <property type="evidence" value="ECO:0007669"/>
    <property type="project" value="TreeGrafter"/>
</dbReference>
<keyword evidence="2" id="KW-0472">Membrane</keyword>
<protein>
    <recommendedName>
        <fullName evidence="3">Tail specific protease domain-containing protein</fullName>
    </recommendedName>
</protein>
<reference evidence="4" key="2">
    <citation type="submission" date="2021-04" db="EMBL/GenBank/DDBJ databases">
        <authorList>
            <person name="Gilroy R."/>
        </authorList>
    </citation>
    <scope>NUCLEOTIDE SEQUENCE</scope>
    <source>
        <strain evidence="4">811</strain>
    </source>
</reference>
<dbReference type="Pfam" id="PF03572">
    <property type="entry name" value="Peptidase_S41"/>
    <property type="match status" value="1"/>
</dbReference>
<name>A0A9D1V990_9FIRM</name>
<dbReference type="GO" id="GO:0008236">
    <property type="term" value="F:serine-type peptidase activity"/>
    <property type="evidence" value="ECO:0007669"/>
    <property type="project" value="InterPro"/>
</dbReference>
<dbReference type="PANTHER" id="PTHR32060">
    <property type="entry name" value="TAIL-SPECIFIC PROTEASE"/>
    <property type="match status" value="1"/>
</dbReference>
<reference evidence="4" key="1">
    <citation type="journal article" date="2021" name="PeerJ">
        <title>Extensive microbial diversity within the chicken gut microbiome revealed by metagenomics and culture.</title>
        <authorList>
            <person name="Gilroy R."/>
            <person name="Ravi A."/>
            <person name="Getino M."/>
            <person name="Pursley I."/>
            <person name="Horton D.L."/>
            <person name="Alikhan N.F."/>
            <person name="Baker D."/>
            <person name="Gharbi K."/>
            <person name="Hall N."/>
            <person name="Watson M."/>
            <person name="Adriaenssens E.M."/>
            <person name="Foster-Nyarko E."/>
            <person name="Jarju S."/>
            <person name="Secka A."/>
            <person name="Antonio M."/>
            <person name="Oren A."/>
            <person name="Chaudhuri R.R."/>
            <person name="La Ragione R."/>
            <person name="Hildebrand F."/>
            <person name="Pallen M.J."/>
        </authorList>
    </citation>
    <scope>NUCLEOTIDE SEQUENCE</scope>
    <source>
        <strain evidence="4">811</strain>
    </source>
</reference>
<dbReference type="AlphaFoldDB" id="A0A9D1V990"/>
<feature type="domain" description="Tail specific protease" evidence="3">
    <location>
        <begin position="234"/>
        <end position="446"/>
    </location>
</feature>
<dbReference type="InterPro" id="IPR029045">
    <property type="entry name" value="ClpP/crotonase-like_dom_sf"/>
</dbReference>
<evidence type="ECO:0000256" key="2">
    <source>
        <dbReference type="SAM" id="Phobius"/>
    </source>
</evidence>